<dbReference type="GO" id="GO:0008237">
    <property type="term" value="F:metallopeptidase activity"/>
    <property type="evidence" value="ECO:0007669"/>
    <property type="project" value="InterPro"/>
</dbReference>
<feature type="signal peptide" evidence="1">
    <location>
        <begin position="1"/>
        <end position="32"/>
    </location>
</feature>
<evidence type="ECO:0008006" key="4">
    <source>
        <dbReference type="Google" id="ProtNLM"/>
    </source>
</evidence>
<dbReference type="EMBL" id="MGFH01000019">
    <property type="protein sequence ID" value="OGM08298.1"/>
    <property type="molecule type" value="Genomic_DNA"/>
</dbReference>
<reference evidence="2 3" key="1">
    <citation type="journal article" date="2016" name="Nat. Commun.">
        <title>Thousands of microbial genomes shed light on interconnected biogeochemical processes in an aquifer system.</title>
        <authorList>
            <person name="Anantharaman K."/>
            <person name="Brown C.T."/>
            <person name="Hug L.A."/>
            <person name="Sharon I."/>
            <person name="Castelle C.J."/>
            <person name="Probst A.J."/>
            <person name="Thomas B.C."/>
            <person name="Singh A."/>
            <person name="Wilkins M.J."/>
            <person name="Karaoz U."/>
            <person name="Brodie E.L."/>
            <person name="Williams K.H."/>
            <person name="Hubbard S.S."/>
            <person name="Banfield J.F."/>
        </authorList>
    </citation>
    <scope>NUCLEOTIDE SEQUENCE [LARGE SCALE GENOMIC DNA]</scope>
</reference>
<comment type="caution">
    <text evidence="2">The sequence shown here is derived from an EMBL/GenBank/DDBJ whole genome shotgun (WGS) entry which is preliminary data.</text>
</comment>
<dbReference type="AlphaFoldDB" id="A0A1F7X1P7"/>
<evidence type="ECO:0000256" key="1">
    <source>
        <dbReference type="SAM" id="SignalP"/>
    </source>
</evidence>
<name>A0A1F7X1P7_9BACT</name>
<evidence type="ECO:0000313" key="2">
    <source>
        <dbReference type="EMBL" id="OGM08298.1"/>
    </source>
</evidence>
<protein>
    <recommendedName>
        <fullName evidence="4">Lysine-specific metallo-endopeptidase domain-containing protein</fullName>
    </recommendedName>
</protein>
<feature type="chain" id="PRO_5009533684" description="Lysine-specific metallo-endopeptidase domain-containing protein" evidence="1">
    <location>
        <begin position="33"/>
        <end position="373"/>
    </location>
</feature>
<organism evidence="2 3">
    <name type="scientific">Candidatus Wallbacteria bacterium GWC2_49_35</name>
    <dbReference type="NCBI Taxonomy" id="1817813"/>
    <lineage>
        <taxon>Bacteria</taxon>
        <taxon>Candidatus Walliibacteriota</taxon>
    </lineage>
</organism>
<dbReference type="Proteomes" id="UP000178735">
    <property type="component" value="Unassembled WGS sequence"/>
</dbReference>
<sequence length="373" mass="41185">MNLRYGRPAICYMFLSIFAAAALLYFPVLSFAAADSAAVKAAYETCRKSYAELKNAVDSGADQSRIELLSEEYRKNLLEYQKLSASSSPDAEKAPVAEAVTVPPPAPAVPSAAAAAKPAAAVEKPSSGWFKSAADGLKKFGSKSLGVLGSGLRMLNEVFIRPLQQGVGKLVSSSRSGIDAAGSKISPKRVDDRNADLSTIDGVKNAIEKEFSIKVTTGGKGKWTLEEIRGVYETLQKMPPDFRRHTKVIQRDAESERAEGYVTSYVPWKIHLCGTPYYIKETLVHEMTHCYQFANLHTTNEWNRQFFGSRIGYLSRAGKAKTSSVTEYGDTNSLEDSAESVREYFENPKIMKEKYPDRYEFVKTRIMGGVEFK</sequence>
<gene>
    <name evidence="2" type="ORF">A2008_09595</name>
</gene>
<keyword evidence="1" id="KW-0732">Signal</keyword>
<dbReference type="STRING" id="1817813.A2008_09595"/>
<dbReference type="InterPro" id="IPR024079">
    <property type="entry name" value="MetalloPept_cat_dom_sf"/>
</dbReference>
<accession>A0A1F7X1P7</accession>
<dbReference type="SUPFAM" id="SSF55486">
    <property type="entry name" value="Metalloproteases ('zincins'), catalytic domain"/>
    <property type="match status" value="1"/>
</dbReference>
<dbReference type="Gene3D" id="3.40.390.10">
    <property type="entry name" value="Collagenase (Catalytic Domain)"/>
    <property type="match status" value="1"/>
</dbReference>
<proteinExistence type="predicted"/>
<evidence type="ECO:0000313" key="3">
    <source>
        <dbReference type="Proteomes" id="UP000178735"/>
    </source>
</evidence>